<keyword evidence="6" id="KW-1185">Reference proteome</keyword>
<dbReference type="InterPro" id="IPR036390">
    <property type="entry name" value="WH_DNA-bd_sf"/>
</dbReference>
<dbReference type="STRING" id="742766.HMPREF9455_00981"/>
<dbReference type="AlphaFoldDB" id="F5IVT1"/>
<evidence type="ECO:0000256" key="3">
    <source>
        <dbReference type="ARBA" id="ARBA00023163"/>
    </source>
</evidence>
<name>F5IVT1_9BACT</name>
<dbReference type="SUPFAM" id="SSF46785">
    <property type="entry name" value="Winged helix' DNA-binding domain"/>
    <property type="match status" value="1"/>
</dbReference>
<organism evidence="5 6">
    <name type="scientific">Dysgonomonas gadei ATCC BAA-286</name>
    <dbReference type="NCBI Taxonomy" id="742766"/>
    <lineage>
        <taxon>Bacteria</taxon>
        <taxon>Pseudomonadati</taxon>
        <taxon>Bacteroidota</taxon>
        <taxon>Bacteroidia</taxon>
        <taxon>Bacteroidales</taxon>
        <taxon>Dysgonomonadaceae</taxon>
        <taxon>Dysgonomonas</taxon>
    </lineage>
</organism>
<dbReference type="Pfam" id="PF01047">
    <property type="entry name" value="MarR"/>
    <property type="match status" value="1"/>
</dbReference>
<dbReference type="EMBL" id="ADLV01000015">
    <property type="protein sequence ID" value="EGK02731.1"/>
    <property type="molecule type" value="Genomic_DNA"/>
</dbReference>
<dbReference type="InterPro" id="IPR039422">
    <property type="entry name" value="MarR/SlyA-like"/>
</dbReference>
<dbReference type="InterPro" id="IPR036388">
    <property type="entry name" value="WH-like_DNA-bd_sf"/>
</dbReference>
<protein>
    <recommendedName>
        <fullName evidence="4">HTH marR-type domain-containing protein</fullName>
    </recommendedName>
</protein>
<dbReference type="eggNOG" id="COG1846">
    <property type="taxonomic scope" value="Bacteria"/>
</dbReference>
<dbReference type="GO" id="GO:0003700">
    <property type="term" value="F:DNA-binding transcription factor activity"/>
    <property type="evidence" value="ECO:0007669"/>
    <property type="project" value="InterPro"/>
</dbReference>
<keyword evidence="3" id="KW-0804">Transcription</keyword>
<keyword evidence="1" id="KW-0805">Transcription regulation</keyword>
<reference evidence="5 6" key="1">
    <citation type="submission" date="2011-04" db="EMBL/GenBank/DDBJ databases">
        <title>The Genome Sequence of Dysgonomonas gadei ATCC BAA-286.</title>
        <authorList>
            <consortium name="The Broad Institute Genome Sequencing Platform"/>
            <person name="Earl A."/>
            <person name="Ward D."/>
            <person name="Feldgarden M."/>
            <person name="Gevers D."/>
            <person name="Pudlo N."/>
            <person name="Martens E."/>
            <person name="Allen-Vercoe E."/>
            <person name="Young S.K."/>
            <person name="Zeng Q."/>
            <person name="Gargeya S."/>
            <person name="Fitzgerald M."/>
            <person name="Haas B."/>
            <person name="Abouelleil A."/>
            <person name="Alvarado L."/>
            <person name="Arachchi H.M."/>
            <person name="Berlin A."/>
            <person name="Brown A."/>
            <person name="Chapman S.B."/>
            <person name="Chen Z."/>
            <person name="Dunbar C."/>
            <person name="Freedman E."/>
            <person name="Gearin G."/>
            <person name="Gellesch M."/>
            <person name="Goldberg J."/>
            <person name="Griggs A."/>
            <person name="Gujja S."/>
            <person name="Heiman D."/>
            <person name="Howarth C."/>
            <person name="Larson L."/>
            <person name="Lui A."/>
            <person name="MacDonald P.J.P."/>
            <person name="Mehta T."/>
            <person name="Montmayeur A."/>
            <person name="Murphy C."/>
            <person name="Neiman D."/>
            <person name="Pearson M."/>
            <person name="Priest M."/>
            <person name="Roberts A."/>
            <person name="Saif S."/>
            <person name="Shea T."/>
            <person name="Shenoy N."/>
            <person name="Sisk P."/>
            <person name="Stolte C."/>
            <person name="Sykes S."/>
            <person name="Yandava C."/>
            <person name="Wortman J."/>
            <person name="Nusbaum C."/>
            <person name="Birren B."/>
        </authorList>
    </citation>
    <scope>NUCLEOTIDE SEQUENCE [LARGE SCALE GENOMIC DNA]</scope>
    <source>
        <strain evidence="5 6">ATCC BAA-286</strain>
    </source>
</reference>
<evidence type="ECO:0000256" key="2">
    <source>
        <dbReference type="ARBA" id="ARBA00023125"/>
    </source>
</evidence>
<evidence type="ECO:0000259" key="4">
    <source>
        <dbReference type="PROSITE" id="PS50995"/>
    </source>
</evidence>
<evidence type="ECO:0000313" key="6">
    <source>
        <dbReference type="Proteomes" id="UP000004913"/>
    </source>
</evidence>
<sequence length="142" mass="16941">MMQTFVQTILQTQSFYRQIIHRKMREHNIDVTFEMLHILRCLDSVDSKVNQQELANLTYKDKSSLSYLIKNMEKRGLVSREEDPSDKRNKLVVLTANGEKMHTEIREIIEDVYTKLEENVNSRHIQLCIEYMKEFTDINKES</sequence>
<dbReference type="PANTHER" id="PTHR33164">
    <property type="entry name" value="TRANSCRIPTIONAL REGULATOR, MARR FAMILY"/>
    <property type="match status" value="1"/>
</dbReference>
<keyword evidence="2" id="KW-0238">DNA-binding</keyword>
<evidence type="ECO:0000313" key="5">
    <source>
        <dbReference type="EMBL" id="EGK02731.1"/>
    </source>
</evidence>
<evidence type="ECO:0000256" key="1">
    <source>
        <dbReference type="ARBA" id="ARBA00023015"/>
    </source>
</evidence>
<proteinExistence type="predicted"/>
<accession>F5IVT1</accession>
<dbReference type="InterPro" id="IPR023187">
    <property type="entry name" value="Tscrpt_reg_MarR-type_CS"/>
</dbReference>
<dbReference type="RefSeq" id="WP_006798496.1">
    <property type="nucleotide sequence ID" value="NZ_GL891980.1"/>
</dbReference>
<feature type="domain" description="HTH marR-type" evidence="4">
    <location>
        <begin position="1"/>
        <end position="137"/>
    </location>
</feature>
<dbReference type="SMART" id="SM00347">
    <property type="entry name" value="HTH_MARR"/>
    <property type="match status" value="1"/>
</dbReference>
<dbReference type="OrthoDB" id="996843at2"/>
<dbReference type="PROSITE" id="PS50995">
    <property type="entry name" value="HTH_MARR_2"/>
    <property type="match status" value="1"/>
</dbReference>
<dbReference type="InterPro" id="IPR000835">
    <property type="entry name" value="HTH_MarR-typ"/>
</dbReference>
<dbReference type="Gene3D" id="1.10.10.10">
    <property type="entry name" value="Winged helix-like DNA-binding domain superfamily/Winged helix DNA-binding domain"/>
    <property type="match status" value="1"/>
</dbReference>
<dbReference type="PROSITE" id="PS01117">
    <property type="entry name" value="HTH_MARR_1"/>
    <property type="match status" value="1"/>
</dbReference>
<gene>
    <name evidence="5" type="ORF">HMPREF9455_00981</name>
</gene>
<dbReference type="HOGENOM" id="CLU_083287_18_6_10"/>
<dbReference type="PRINTS" id="PR00598">
    <property type="entry name" value="HTHMARR"/>
</dbReference>
<dbReference type="Proteomes" id="UP000004913">
    <property type="component" value="Unassembled WGS sequence"/>
</dbReference>
<comment type="caution">
    <text evidence="5">The sequence shown here is derived from an EMBL/GenBank/DDBJ whole genome shotgun (WGS) entry which is preliminary data.</text>
</comment>
<dbReference type="PANTHER" id="PTHR33164:SF64">
    <property type="entry name" value="TRANSCRIPTIONAL REGULATOR SLYA"/>
    <property type="match status" value="1"/>
</dbReference>
<dbReference type="GO" id="GO:0006950">
    <property type="term" value="P:response to stress"/>
    <property type="evidence" value="ECO:0007669"/>
    <property type="project" value="TreeGrafter"/>
</dbReference>
<dbReference type="GO" id="GO:0003677">
    <property type="term" value="F:DNA binding"/>
    <property type="evidence" value="ECO:0007669"/>
    <property type="project" value="UniProtKB-KW"/>
</dbReference>